<proteinExistence type="predicted"/>
<dbReference type="Gene3D" id="2.60.120.1140">
    <property type="entry name" value="Protein of unknown function DUF192"/>
    <property type="match status" value="1"/>
</dbReference>
<dbReference type="PANTHER" id="PTHR37953">
    <property type="entry name" value="UPF0127 PROTEIN MJ1496"/>
    <property type="match status" value="1"/>
</dbReference>
<organism evidence="1">
    <name type="scientific">virus sp. ctrcb4</name>
    <dbReference type="NCBI Taxonomy" id="2825824"/>
    <lineage>
        <taxon>Viruses</taxon>
    </lineage>
</organism>
<name>A0A8S5RP02_9VIRU</name>
<sequence length="205" mass="23193">MKETIIEIADKKYKVLVAETEEEKTQGLSNVESMEDSEGMLFNYSSNPQGSLVFNTKDMDFPIDIIFINDDDEVVAVEYGEPKSDEVIECIADPDEKLVYVLEVNANSGIQIGDELDFEDDDISDEEVEKMYILGSDGKPQMDLVGGERIISIKETKSLISKAKRANKSKKNSDYKKLGKYIFKILKKQDERKPEYVLGPNKKGE</sequence>
<accession>A0A8S5RP02</accession>
<dbReference type="InterPro" id="IPR038695">
    <property type="entry name" value="Saro_0823-like_sf"/>
</dbReference>
<dbReference type="EMBL" id="BK059132">
    <property type="protein sequence ID" value="DAE33030.1"/>
    <property type="molecule type" value="Genomic_DNA"/>
</dbReference>
<dbReference type="Pfam" id="PF02643">
    <property type="entry name" value="DUF192"/>
    <property type="match status" value="1"/>
</dbReference>
<reference evidence="1" key="1">
    <citation type="journal article" date="2021" name="Proc. Natl. Acad. Sci. U.S.A.">
        <title>A Catalog of Tens of Thousands of Viruses from Human Metagenomes Reveals Hidden Associations with Chronic Diseases.</title>
        <authorList>
            <person name="Tisza M.J."/>
            <person name="Buck C.B."/>
        </authorList>
    </citation>
    <scope>NUCLEOTIDE SEQUENCE</scope>
    <source>
        <strain evidence="1">Ctrcb4</strain>
    </source>
</reference>
<dbReference type="PANTHER" id="PTHR37953:SF1">
    <property type="entry name" value="UPF0127 PROTEIN MJ1496"/>
    <property type="match status" value="1"/>
</dbReference>
<protein>
    <submittedName>
        <fullName evidence="1">Putative ACR protein</fullName>
    </submittedName>
</protein>
<dbReference type="InterPro" id="IPR003795">
    <property type="entry name" value="DUF192"/>
</dbReference>
<evidence type="ECO:0000313" key="1">
    <source>
        <dbReference type="EMBL" id="DAE33030.1"/>
    </source>
</evidence>